<reference evidence="1 2" key="1">
    <citation type="submission" date="2018-03" db="EMBL/GenBank/DDBJ databases">
        <title>Cereibacter changlensis.</title>
        <authorList>
            <person name="Meyer T.E."/>
            <person name="Miller S."/>
            <person name="Lodha T."/>
            <person name="Gandham S."/>
            <person name="Chintalapati S."/>
            <person name="Chintalapati V.R."/>
        </authorList>
    </citation>
    <scope>NUCLEOTIDE SEQUENCE [LARGE SCALE GENOMIC DNA]</scope>
    <source>
        <strain evidence="1 2">JA139</strain>
    </source>
</reference>
<dbReference type="AlphaFoldDB" id="A0A2T4JRC4"/>
<dbReference type="Proteomes" id="UP000241010">
    <property type="component" value="Unassembled WGS sequence"/>
</dbReference>
<dbReference type="RefSeq" id="WP_107665228.1">
    <property type="nucleotide sequence ID" value="NZ_PZKG01000113.1"/>
</dbReference>
<organism evidence="1 2">
    <name type="scientific">Cereibacter changlensis JA139</name>
    <dbReference type="NCBI Taxonomy" id="1188249"/>
    <lineage>
        <taxon>Bacteria</taxon>
        <taxon>Pseudomonadati</taxon>
        <taxon>Pseudomonadota</taxon>
        <taxon>Alphaproteobacteria</taxon>
        <taxon>Rhodobacterales</taxon>
        <taxon>Paracoccaceae</taxon>
        <taxon>Cereibacter</taxon>
    </lineage>
</organism>
<evidence type="ECO:0000313" key="2">
    <source>
        <dbReference type="Proteomes" id="UP000241010"/>
    </source>
</evidence>
<dbReference type="EMBL" id="PZKG01000113">
    <property type="protein sequence ID" value="PTE20347.1"/>
    <property type="molecule type" value="Genomic_DNA"/>
</dbReference>
<name>A0A2T4JRC4_9RHOB</name>
<protein>
    <submittedName>
        <fullName evidence="1">Uncharacterized protein</fullName>
    </submittedName>
</protein>
<gene>
    <name evidence="1" type="ORF">C5F48_17975</name>
</gene>
<comment type="caution">
    <text evidence="1">The sequence shown here is derived from an EMBL/GenBank/DDBJ whole genome shotgun (WGS) entry which is preliminary data.</text>
</comment>
<accession>A0A2T4JRC4</accession>
<keyword evidence="2" id="KW-1185">Reference proteome</keyword>
<proteinExistence type="predicted"/>
<sequence length="165" mass="18452">MNAAPRESFDDVLLLLGRLNYVWSNTESLLIHLIAGIAGTSKDTALVIYLTLNTTRARADLVERLVKMEGRDPVERDRVLAAVGQLTRLSALRNQYNHCIYAFDPSGGNARTIQMRISDRKTDIRIGRVNAIDREAMDSIRHCIDELAQLNRAVWALIGDCGYPA</sequence>
<dbReference type="OrthoDB" id="7846470at2"/>
<evidence type="ECO:0000313" key="1">
    <source>
        <dbReference type="EMBL" id="PTE20347.1"/>
    </source>
</evidence>